<accession>A0A183ISD4</accession>
<reference evidence="1 2" key="2">
    <citation type="submission" date="2018-11" db="EMBL/GenBank/DDBJ databases">
        <authorList>
            <consortium name="Pathogen Informatics"/>
        </authorList>
    </citation>
    <scope>NUCLEOTIDE SEQUENCE [LARGE SCALE GENOMIC DNA]</scope>
</reference>
<proteinExistence type="predicted"/>
<gene>
    <name evidence="1" type="ORF">SBAD_LOCUS6531</name>
</gene>
<reference evidence="3" key="1">
    <citation type="submission" date="2016-06" db="UniProtKB">
        <authorList>
            <consortium name="WormBaseParasite"/>
        </authorList>
    </citation>
    <scope>IDENTIFICATION</scope>
</reference>
<organism evidence="3">
    <name type="scientific">Soboliphyme baturini</name>
    <dbReference type="NCBI Taxonomy" id="241478"/>
    <lineage>
        <taxon>Eukaryota</taxon>
        <taxon>Metazoa</taxon>
        <taxon>Ecdysozoa</taxon>
        <taxon>Nematoda</taxon>
        <taxon>Enoplea</taxon>
        <taxon>Dorylaimia</taxon>
        <taxon>Dioctophymatida</taxon>
        <taxon>Dioctophymatoidea</taxon>
        <taxon>Soboliphymatidae</taxon>
        <taxon>Soboliphyme</taxon>
    </lineage>
</organism>
<evidence type="ECO:0000313" key="1">
    <source>
        <dbReference type="EMBL" id="VDP10235.1"/>
    </source>
</evidence>
<keyword evidence="2" id="KW-1185">Reference proteome</keyword>
<dbReference type="EMBL" id="UZAM01009830">
    <property type="protein sequence ID" value="VDP10235.1"/>
    <property type="molecule type" value="Genomic_DNA"/>
</dbReference>
<dbReference type="Proteomes" id="UP000270296">
    <property type="component" value="Unassembled WGS sequence"/>
</dbReference>
<evidence type="ECO:0000313" key="2">
    <source>
        <dbReference type="Proteomes" id="UP000270296"/>
    </source>
</evidence>
<dbReference type="AlphaFoldDB" id="A0A183ISD4"/>
<name>A0A183ISD4_9BILA</name>
<sequence>MAVRGGALFAVCGAGSQSTSGNAQQIIVASRGRTQCARCRCVGPLLNLSNHWPQSTGACPTATVVKRHAGLTLTPSPPPPLPPPFDVWWHRQPRHAVSARVCAAAEQLSFLCVPSRQRSQGEIRVLALRPRPPALVLDLGDLVP</sequence>
<evidence type="ECO:0000313" key="3">
    <source>
        <dbReference type="WBParaSite" id="SBAD_0000678501-mRNA-1"/>
    </source>
</evidence>
<protein>
    <submittedName>
        <fullName evidence="3">Secreted protein</fullName>
    </submittedName>
</protein>
<dbReference type="WBParaSite" id="SBAD_0000678501-mRNA-1">
    <property type="protein sequence ID" value="SBAD_0000678501-mRNA-1"/>
    <property type="gene ID" value="SBAD_0000678501"/>
</dbReference>